<dbReference type="FunFam" id="3.40.630.30:FF:000047">
    <property type="entry name" value="Acetyltransferase, GNAT family"/>
    <property type="match status" value="1"/>
</dbReference>
<dbReference type="InterPro" id="IPR016181">
    <property type="entry name" value="Acyl_CoA_acyltransferase"/>
</dbReference>
<dbReference type="GO" id="GO:0008999">
    <property type="term" value="F:protein-N-terminal-alanine acetyltransferase activity"/>
    <property type="evidence" value="ECO:0007669"/>
    <property type="project" value="TreeGrafter"/>
</dbReference>
<dbReference type="Gene3D" id="3.40.630.30">
    <property type="match status" value="1"/>
</dbReference>
<keyword evidence="3" id="KW-1185">Reference proteome</keyword>
<feature type="domain" description="N-acetyltransferase" evidence="1">
    <location>
        <begin position="38"/>
        <end position="177"/>
    </location>
</feature>
<dbReference type="Proteomes" id="UP000461443">
    <property type="component" value="Unassembled WGS sequence"/>
</dbReference>
<evidence type="ECO:0000259" key="1">
    <source>
        <dbReference type="Pfam" id="PF13302"/>
    </source>
</evidence>
<proteinExistence type="predicted"/>
<dbReference type="RefSeq" id="WP_162368220.1">
    <property type="nucleotide sequence ID" value="NZ_WUBS01000019.1"/>
</dbReference>
<dbReference type="InterPro" id="IPR051908">
    <property type="entry name" value="Ribosomal_N-acetyltransferase"/>
</dbReference>
<evidence type="ECO:0000313" key="2">
    <source>
        <dbReference type="EMBL" id="NDL65510.1"/>
    </source>
</evidence>
<dbReference type="GO" id="GO:0005737">
    <property type="term" value="C:cytoplasm"/>
    <property type="evidence" value="ECO:0007669"/>
    <property type="project" value="TreeGrafter"/>
</dbReference>
<organism evidence="2 3">
    <name type="scientific">Acerihabitans arboris</name>
    <dbReference type="NCBI Taxonomy" id="2691583"/>
    <lineage>
        <taxon>Bacteria</taxon>
        <taxon>Pseudomonadati</taxon>
        <taxon>Pseudomonadota</taxon>
        <taxon>Gammaproteobacteria</taxon>
        <taxon>Enterobacterales</taxon>
        <taxon>Pectobacteriaceae</taxon>
        <taxon>Acerihabitans</taxon>
    </lineage>
</organism>
<dbReference type="SUPFAM" id="SSF55729">
    <property type="entry name" value="Acyl-CoA N-acyltransferases (Nat)"/>
    <property type="match status" value="1"/>
</dbReference>
<name>A0A845SKR3_9GAMM</name>
<dbReference type="Pfam" id="PF13302">
    <property type="entry name" value="Acetyltransf_3"/>
    <property type="match status" value="1"/>
</dbReference>
<sequence length="239" mass="26326">MQQAPLVNEYHQPIGAGLPDWQPRPLPQKISLAGRFCRLEPLAIGHSPALFSAWHSIGDERDWTYFSSRRPASAAACDALVAANAASADPLHYAVIDQATGKAVGSVALMRIDPVNGVLEIGWVNWSPLMKRSACGTEAITLLLSYIFDTLGYRRCEWKCHSLNLASNQAARRLGFQYEGTFRQAVVSKGHNRDTCWYSIIDGEWPAVGRALRAWLDKDNFSAGGGQKRPLADFRSANL</sequence>
<gene>
    <name evidence="2" type="ORF">GRH90_22510</name>
</gene>
<dbReference type="InterPro" id="IPR000182">
    <property type="entry name" value="GNAT_dom"/>
</dbReference>
<reference evidence="2 3" key="1">
    <citation type="submission" date="2019-12" db="EMBL/GenBank/DDBJ databases">
        <authorList>
            <person name="Lee S.D."/>
        </authorList>
    </citation>
    <scope>NUCLEOTIDE SEQUENCE [LARGE SCALE GENOMIC DNA]</scope>
    <source>
        <strain evidence="2 3">SAP-6</strain>
    </source>
</reference>
<dbReference type="AlphaFoldDB" id="A0A845SKR3"/>
<dbReference type="PANTHER" id="PTHR43441">
    <property type="entry name" value="RIBOSOMAL-PROTEIN-SERINE ACETYLTRANSFERASE"/>
    <property type="match status" value="1"/>
</dbReference>
<comment type="caution">
    <text evidence="2">The sequence shown here is derived from an EMBL/GenBank/DDBJ whole genome shotgun (WGS) entry which is preliminary data.</text>
</comment>
<keyword evidence="2" id="KW-0808">Transferase</keyword>
<reference evidence="2 3" key="2">
    <citation type="submission" date="2020-02" db="EMBL/GenBank/DDBJ databases">
        <title>The new genus of Enterobacteriales.</title>
        <authorList>
            <person name="Kim I.S."/>
        </authorList>
    </citation>
    <scope>NUCLEOTIDE SEQUENCE [LARGE SCALE GENOMIC DNA]</scope>
    <source>
        <strain evidence="2 3">SAP-6</strain>
    </source>
</reference>
<accession>A0A845SKR3</accession>
<dbReference type="PANTHER" id="PTHR43441:SF2">
    <property type="entry name" value="FAMILY ACETYLTRANSFERASE, PUTATIVE (AFU_ORTHOLOGUE AFUA_7G00850)-RELATED"/>
    <property type="match status" value="1"/>
</dbReference>
<protein>
    <submittedName>
        <fullName evidence="2">GNAT family N-acetyltransferase</fullName>
    </submittedName>
</protein>
<dbReference type="EMBL" id="WUBS01000019">
    <property type="protein sequence ID" value="NDL65510.1"/>
    <property type="molecule type" value="Genomic_DNA"/>
</dbReference>
<evidence type="ECO:0000313" key="3">
    <source>
        <dbReference type="Proteomes" id="UP000461443"/>
    </source>
</evidence>
<dbReference type="GO" id="GO:1990189">
    <property type="term" value="F:protein N-terminal-serine acetyltransferase activity"/>
    <property type="evidence" value="ECO:0007669"/>
    <property type="project" value="TreeGrafter"/>
</dbReference>